<dbReference type="NCBIfam" id="NF011695">
    <property type="entry name" value="PRK15115.1"/>
    <property type="match status" value="1"/>
</dbReference>
<dbReference type="SUPFAM" id="SSF52540">
    <property type="entry name" value="P-loop containing nucleoside triphosphate hydrolases"/>
    <property type="match status" value="1"/>
</dbReference>
<dbReference type="STRING" id="650850.SAMN04488129_10711"/>
<dbReference type="SUPFAM" id="SSF52172">
    <property type="entry name" value="CheY-like"/>
    <property type="match status" value="1"/>
</dbReference>
<dbReference type="Pfam" id="PF00158">
    <property type="entry name" value="Sigma54_activat"/>
    <property type="match status" value="1"/>
</dbReference>
<dbReference type="PROSITE" id="PS00676">
    <property type="entry name" value="SIGMA54_INTERACT_2"/>
    <property type="match status" value="1"/>
</dbReference>
<dbReference type="RefSeq" id="WP_089711992.1">
    <property type="nucleotide sequence ID" value="NZ_FOBC01000007.1"/>
</dbReference>
<keyword evidence="12" id="KW-1185">Reference proteome</keyword>
<dbReference type="Pfam" id="PF00072">
    <property type="entry name" value="Response_reg"/>
    <property type="match status" value="1"/>
</dbReference>
<evidence type="ECO:0000313" key="12">
    <source>
        <dbReference type="Proteomes" id="UP000198807"/>
    </source>
</evidence>
<evidence type="ECO:0000256" key="5">
    <source>
        <dbReference type="ARBA" id="ARBA00023015"/>
    </source>
</evidence>
<dbReference type="InterPro" id="IPR025944">
    <property type="entry name" value="Sigma_54_int_dom_CS"/>
</dbReference>
<dbReference type="Gene3D" id="1.10.8.60">
    <property type="match status" value="1"/>
</dbReference>
<dbReference type="Gene3D" id="3.40.50.300">
    <property type="entry name" value="P-loop containing nucleotide triphosphate hydrolases"/>
    <property type="match status" value="1"/>
</dbReference>
<evidence type="ECO:0000256" key="2">
    <source>
        <dbReference type="ARBA" id="ARBA00022741"/>
    </source>
</evidence>
<reference evidence="12" key="1">
    <citation type="submission" date="2016-10" db="EMBL/GenBank/DDBJ databases">
        <authorList>
            <person name="Varghese N."/>
            <person name="Submissions S."/>
        </authorList>
    </citation>
    <scope>NUCLEOTIDE SEQUENCE [LARGE SCALE GENOMIC DNA]</scope>
    <source>
        <strain evidence="12">CGMCC 1.9150</strain>
    </source>
</reference>
<keyword evidence="7" id="KW-0804">Transcription</keyword>
<dbReference type="PANTHER" id="PTHR32071:SF116">
    <property type="entry name" value="TRANSCRIPTIONAL REGULATORY PROTEIN GLRR"/>
    <property type="match status" value="1"/>
</dbReference>
<evidence type="ECO:0000256" key="3">
    <source>
        <dbReference type="ARBA" id="ARBA00022840"/>
    </source>
</evidence>
<dbReference type="OrthoDB" id="9804019at2"/>
<dbReference type="Pfam" id="PF25601">
    <property type="entry name" value="AAA_lid_14"/>
    <property type="match status" value="1"/>
</dbReference>
<evidence type="ECO:0000256" key="6">
    <source>
        <dbReference type="ARBA" id="ARBA00023125"/>
    </source>
</evidence>
<dbReference type="Proteomes" id="UP000198807">
    <property type="component" value="Unassembled WGS sequence"/>
</dbReference>
<evidence type="ECO:0000313" key="11">
    <source>
        <dbReference type="EMBL" id="SEL12073.1"/>
    </source>
</evidence>
<dbReference type="SUPFAM" id="SSF46689">
    <property type="entry name" value="Homeodomain-like"/>
    <property type="match status" value="1"/>
</dbReference>
<dbReference type="Gene3D" id="3.40.50.2300">
    <property type="match status" value="1"/>
</dbReference>
<keyword evidence="3" id="KW-0067">ATP-binding</keyword>
<dbReference type="PANTHER" id="PTHR32071">
    <property type="entry name" value="TRANSCRIPTIONAL REGULATORY PROTEIN"/>
    <property type="match status" value="1"/>
</dbReference>
<evidence type="ECO:0000259" key="10">
    <source>
        <dbReference type="PROSITE" id="PS50110"/>
    </source>
</evidence>
<dbReference type="GO" id="GO:0005524">
    <property type="term" value="F:ATP binding"/>
    <property type="evidence" value="ECO:0007669"/>
    <property type="project" value="UniProtKB-KW"/>
</dbReference>
<dbReference type="InterPro" id="IPR002078">
    <property type="entry name" value="Sigma_54_int"/>
</dbReference>
<feature type="domain" description="Response regulatory" evidence="10">
    <location>
        <begin position="16"/>
        <end position="130"/>
    </location>
</feature>
<evidence type="ECO:0000256" key="8">
    <source>
        <dbReference type="PROSITE-ProRule" id="PRU00169"/>
    </source>
</evidence>
<evidence type="ECO:0000259" key="9">
    <source>
        <dbReference type="PROSITE" id="PS50045"/>
    </source>
</evidence>
<dbReference type="PROSITE" id="PS50110">
    <property type="entry name" value="RESPONSE_REGULATORY"/>
    <property type="match status" value="1"/>
</dbReference>
<proteinExistence type="predicted"/>
<keyword evidence="6" id="KW-0238">DNA-binding</keyword>
<accession>A0A1H7MLG6</accession>
<feature type="domain" description="Sigma-54 factor interaction" evidence="9">
    <location>
        <begin position="148"/>
        <end position="377"/>
    </location>
</feature>
<dbReference type="CDD" id="cd00009">
    <property type="entry name" value="AAA"/>
    <property type="match status" value="1"/>
</dbReference>
<dbReference type="InterPro" id="IPR058031">
    <property type="entry name" value="AAA_lid_NorR"/>
</dbReference>
<dbReference type="GO" id="GO:0006355">
    <property type="term" value="P:regulation of DNA-templated transcription"/>
    <property type="evidence" value="ECO:0007669"/>
    <property type="project" value="InterPro"/>
</dbReference>
<sequence>MKQTGRLPNAGEHGAHILLVDDDVSLLKLLGMRLESRGYRVTTAESGREALKRLEAAHPDLVLSDLRMDEMDGLALFQELQRRMPGLPVILLTAHGSIPDAVSATRQGVFGFLTKPVDRDELFSAIDDALAQTSGAGTQGDDHWREAIITRSPEMERILEQARMVAAADVSVLITGASGSGKELLASAIHQASPRADKPFVAINCGALPEQLLESELFGHARGAFTGAVNEHRGLFQAADGGTLFLDEIGDMPLTLQVKLLRALQERQIRPLGSTTSIPIDVRIISATHRDLDRAMHEGEFREDLYYRLNVVNLKLPPLKDRAEDVPLLAKHLVAQAAARHKPFVKGFSPEALNLLATSAWPGNVRQLVNVVEQCVALTTSPMIPEGLVAQALAAEDNALPTFNDARAAFERRYLVKVLKITEGNVTQAARIAGRNRTDFYKLLARHELEPSAFKPATRQAEHH</sequence>
<dbReference type="FunFam" id="3.40.50.2300:FF:000018">
    <property type="entry name" value="DNA-binding transcriptional regulator NtrC"/>
    <property type="match status" value="1"/>
</dbReference>
<dbReference type="InterPro" id="IPR001789">
    <property type="entry name" value="Sig_transdc_resp-reg_receiver"/>
</dbReference>
<keyword evidence="4" id="KW-0902">Two-component regulatory system</keyword>
<dbReference type="GO" id="GO:0000160">
    <property type="term" value="P:phosphorelay signal transduction system"/>
    <property type="evidence" value="ECO:0007669"/>
    <property type="project" value="UniProtKB-KW"/>
</dbReference>
<keyword evidence="1 8" id="KW-0597">Phosphoprotein</keyword>
<dbReference type="InterPro" id="IPR003593">
    <property type="entry name" value="AAA+_ATPase"/>
</dbReference>
<dbReference type="FunFam" id="3.40.50.300:FF:000006">
    <property type="entry name" value="DNA-binding transcriptional regulator NtrC"/>
    <property type="match status" value="1"/>
</dbReference>
<dbReference type="InterPro" id="IPR025943">
    <property type="entry name" value="Sigma_54_int_dom_ATP-bd_2"/>
</dbReference>
<dbReference type="InterPro" id="IPR027417">
    <property type="entry name" value="P-loop_NTPase"/>
</dbReference>
<protein>
    <submittedName>
        <fullName evidence="11">Two-component system, NtrC family, response regulator GlrR</fullName>
    </submittedName>
</protein>
<dbReference type="PROSITE" id="PS50045">
    <property type="entry name" value="SIGMA54_INTERACT_4"/>
    <property type="match status" value="1"/>
</dbReference>
<name>A0A1H7MLG6_9GAMM</name>
<dbReference type="GO" id="GO:0003677">
    <property type="term" value="F:DNA binding"/>
    <property type="evidence" value="ECO:0007669"/>
    <property type="project" value="UniProtKB-KW"/>
</dbReference>
<keyword evidence="5" id="KW-0805">Transcription regulation</keyword>
<evidence type="ECO:0000256" key="1">
    <source>
        <dbReference type="ARBA" id="ARBA00022553"/>
    </source>
</evidence>
<dbReference type="InterPro" id="IPR009057">
    <property type="entry name" value="Homeodomain-like_sf"/>
</dbReference>
<feature type="modified residue" description="4-aspartylphosphate" evidence="8">
    <location>
        <position position="65"/>
    </location>
</feature>
<organism evidence="11 12">
    <name type="scientific">Halomonas daqiaonensis</name>
    <dbReference type="NCBI Taxonomy" id="650850"/>
    <lineage>
        <taxon>Bacteria</taxon>
        <taxon>Pseudomonadati</taxon>
        <taxon>Pseudomonadota</taxon>
        <taxon>Gammaproteobacteria</taxon>
        <taxon>Oceanospirillales</taxon>
        <taxon>Halomonadaceae</taxon>
        <taxon>Halomonas</taxon>
    </lineage>
</organism>
<dbReference type="SMART" id="SM00382">
    <property type="entry name" value="AAA"/>
    <property type="match status" value="1"/>
</dbReference>
<gene>
    <name evidence="11" type="ORF">SAMN04488129_10711</name>
</gene>
<dbReference type="EMBL" id="FOBC01000007">
    <property type="protein sequence ID" value="SEL12073.1"/>
    <property type="molecule type" value="Genomic_DNA"/>
</dbReference>
<dbReference type="PROSITE" id="PS00688">
    <property type="entry name" value="SIGMA54_INTERACT_3"/>
    <property type="match status" value="1"/>
</dbReference>
<evidence type="ECO:0000256" key="4">
    <source>
        <dbReference type="ARBA" id="ARBA00023012"/>
    </source>
</evidence>
<dbReference type="InterPro" id="IPR011006">
    <property type="entry name" value="CheY-like_superfamily"/>
</dbReference>
<evidence type="ECO:0000256" key="7">
    <source>
        <dbReference type="ARBA" id="ARBA00023163"/>
    </source>
</evidence>
<dbReference type="Gene3D" id="1.10.10.60">
    <property type="entry name" value="Homeodomain-like"/>
    <property type="match status" value="1"/>
</dbReference>
<dbReference type="AlphaFoldDB" id="A0A1H7MLG6"/>
<keyword evidence="2" id="KW-0547">Nucleotide-binding</keyword>
<dbReference type="SMART" id="SM00448">
    <property type="entry name" value="REC"/>
    <property type="match status" value="1"/>
</dbReference>